<feature type="non-terminal residue" evidence="1">
    <location>
        <position position="96"/>
    </location>
</feature>
<dbReference type="HOGENOM" id="CLU_2518713_0_0_1"/>
<feature type="non-terminal residue" evidence="1">
    <location>
        <position position="1"/>
    </location>
</feature>
<reference evidence="2" key="2">
    <citation type="submission" date="2015-01" db="EMBL/GenBank/DDBJ databases">
        <title>Evolutionary Origins and Diversification of the Mycorrhizal Mutualists.</title>
        <authorList>
            <consortium name="DOE Joint Genome Institute"/>
            <consortium name="Mycorrhizal Genomics Consortium"/>
            <person name="Kohler A."/>
            <person name="Kuo A."/>
            <person name="Nagy L.G."/>
            <person name="Floudas D."/>
            <person name="Copeland A."/>
            <person name="Barry K.W."/>
            <person name="Cichocki N."/>
            <person name="Veneault-Fourrey C."/>
            <person name="LaButti K."/>
            <person name="Lindquist E.A."/>
            <person name="Lipzen A."/>
            <person name="Lundell T."/>
            <person name="Morin E."/>
            <person name="Murat C."/>
            <person name="Riley R."/>
            <person name="Ohm R."/>
            <person name="Sun H."/>
            <person name="Tunlid A."/>
            <person name="Henrissat B."/>
            <person name="Grigoriev I.V."/>
            <person name="Hibbett D.S."/>
            <person name="Martin F."/>
        </authorList>
    </citation>
    <scope>NUCLEOTIDE SEQUENCE [LARGE SCALE GENOMIC DNA]</scope>
    <source>
        <strain evidence="2">Ve08.2h10</strain>
    </source>
</reference>
<protein>
    <recommendedName>
        <fullName evidence="3">Myb/SANT-like domain-containing protein</fullName>
    </recommendedName>
</protein>
<accession>A0A0D0D662</accession>
<dbReference type="Proteomes" id="UP000054538">
    <property type="component" value="Unassembled WGS sequence"/>
</dbReference>
<dbReference type="STRING" id="930991.A0A0D0D662"/>
<organism evidence="1 2">
    <name type="scientific">Paxillus rubicundulus Ve08.2h10</name>
    <dbReference type="NCBI Taxonomy" id="930991"/>
    <lineage>
        <taxon>Eukaryota</taxon>
        <taxon>Fungi</taxon>
        <taxon>Dikarya</taxon>
        <taxon>Basidiomycota</taxon>
        <taxon>Agaricomycotina</taxon>
        <taxon>Agaricomycetes</taxon>
        <taxon>Agaricomycetidae</taxon>
        <taxon>Boletales</taxon>
        <taxon>Paxilineae</taxon>
        <taxon>Paxillaceae</taxon>
        <taxon>Paxillus</taxon>
    </lineage>
</organism>
<evidence type="ECO:0000313" key="2">
    <source>
        <dbReference type="Proteomes" id="UP000054538"/>
    </source>
</evidence>
<evidence type="ECO:0008006" key="3">
    <source>
        <dbReference type="Google" id="ProtNLM"/>
    </source>
</evidence>
<evidence type="ECO:0000313" key="1">
    <source>
        <dbReference type="EMBL" id="KIK72355.1"/>
    </source>
</evidence>
<name>A0A0D0D662_9AGAM</name>
<dbReference type="EMBL" id="KN830925">
    <property type="protein sequence ID" value="KIK72355.1"/>
    <property type="molecule type" value="Genomic_DNA"/>
</dbReference>
<reference evidence="1 2" key="1">
    <citation type="submission" date="2014-04" db="EMBL/GenBank/DDBJ databases">
        <authorList>
            <consortium name="DOE Joint Genome Institute"/>
            <person name="Kuo A."/>
            <person name="Kohler A."/>
            <person name="Jargeat P."/>
            <person name="Nagy L.G."/>
            <person name="Floudas D."/>
            <person name="Copeland A."/>
            <person name="Barry K.W."/>
            <person name="Cichocki N."/>
            <person name="Veneault-Fourrey C."/>
            <person name="LaButti K."/>
            <person name="Lindquist E.A."/>
            <person name="Lipzen A."/>
            <person name="Lundell T."/>
            <person name="Morin E."/>
            <person name="Murat C."/>
            <person name="Sun H."/>
            <person name="Tunlid A."/>
            <person name="Henrissat B."/>
            <person name="Grigoriev I.V."/>
            <person name="Hibbett D.S."/>
            <person name="Martin F."/>
            <person name="Nordberg H.P."/>
            <person name="Cantor M.N."/>
            <person name="Hua S.X."/>
        </authorList>
    </citation>
    <scope>NUCLEOTIDE SEQUENCE [LARGE SCALE GENOMIC DNA]</scope>
    <source>
        <strain evidence="1 2">Ve08.2h10</strain>
    </source>
</reference>
<keyword evidence="2" id="KW-1185">Reference proteome</keyword>
<proteinExistence type="predicted"/>
<dbReference type="InParanoid" id="A0A0D0D662"/>
<dbReference type="OrthoDB" id="2693531at2759"/>
<gene>
    <name evidence="1" type="ORF">PAXRUDRAFT_48394</name>
</gene>
<dbReference type="AlphaFoldDB" id="A0A0D0D662"/>
<sequence>YVQDENGLSISSNQAKAIWDTAAAFYEEFKMHNMAPATWGSTSLVVKETFYQVVQSKYSELRYCDNNWKANTIAAAGYPSWHMTHVKKPGNKSSVK</sequence>